<reference evidence="7" key="2">
    <citation type="submission" date="2025-08" db="UniProtKB">
        <authorList>
            <consortium name="RefSeq"/>
        </authorList>
    </citation>
    <scope>IDENTIFICATION</scope>
    <source>
        <tissue evidence="7">Leaf</tissue>
    </source>
</reference>
<feature type="domain" description="SHSP" evidence="5">
    <location>
        <begin position="21"/>
        <end position="144"/>
    </location>
</feature>
<dbReference type="SUPFAM" id="SSF49764">
    <property type="entry name" value="HSP20-like chaperones"/>
    <property type="match status" value="1"/>
</dbReference>
<protein>
    <submittedName>
        <fullName evidence="7">16.9 kDa class I heat shock protein 1-like</fullName>
    </submittedName>
</protein>
<dbReference type="RefSeq" id="XP_031377887.1">
    <property type="nucleotide sequence ID" value="XM_031522027.1"/>
</dbReference>
<evidence type="ECO:0000256" key="3">
    <source>
        <dbReference type="RuleBase" id="RU003616"/>
    </source>
</evidence>
<name>A0A6P8C313_PUNGR</name>
<organism evidence="6 7">
    <name type="scientific">Punica granatum</name>
    <name type="common">Pomegranate</name>
    <dbReference type="NCBI Taxonomy" id="22663"/>
    <lineage>
        <taxon>Eukaryota</taxon>
        <taxon>Viridiplantae</taxon>
        <taxon>Streptophyta</taxon>
        <taxon>Embryophyta</taxon>
        <taxon>Tracheophyta</taxon>
        <taxon>Spermatophyta</taxon>
        <taxon>Magnoliopsida</taxon>
        <taxon>eudicotyledons</taxon>
        <taxon>Gunneridae</taxon>
        <taxon>Pentapetalae</taxon>
        <taxon>rosids</taxon>
        <taxon>malvids</taxon>
        <taxon>Myrtales</taxon>
        <taxon>Lythraceae</taxon>
        <taxon>Punica</taxon>
    </lineage>
</organism>
<dbReference type="Proteomes" id="UP000515151">
    <property type="component" value="Chromosome 1"/>
</dbReference>
<evidence type="ECO:0000256" key="2">
    <source>
        <dbReference type="PROSITE-ProRule" id="PRU00285"/>
    </source>
</evidence>
<reference evidence="6" key="1">
    <citation type="journal article" date="2020" name="Plant Biotechnol. J.">
        <title>The pomegranate (Punica granatum L.) draft genome dissects genetic divergence between soft- and hard-seeded cultivars.</title>
        <authorList>
            <person name="Luo X."/>
            <person name="Li H."/>
            <person name="Wu Z."/>
            <person name="Yao W."/>
            <person name="Zhao P."/>
            <person name="Cao D."/>
            <person name="Yu H."/>
            <person name="Li K."/>
            <person name="Poudel K."/>
            <person name="Zhao D."/>
            <person name="Zhang F."/>
            <person name="Xia X."/>
            <person name="Chen L."/>
            <person name="Wang Q."/>
            <person name="Jing D."/>
            <person name="Cao S."/>
        </authorList>
    </citation>
    <scope>NUCLEOTIDE SEQUENCE [LARGE SCALE GENOMIC DNA]</scope>
    <source>
        <strain evidence="6">cv. Tunisia</strain>
    </source>
</reference>
<dbReference type="PROSITE" id="PS01031">
    <property type="entry name" value="SHSP"/>
    <property type="match status" value="1"/>
</dbReference>
<dbReference type="GeneID" id="116193220"/>
<gene>
    <name evidence="7" type="primary">LOC116193220</name>
</gene>
<evidence type="ECO:0000313" key="6">
    <source>
        <dbReference type="Proteomes" id="UP000515151"/>
    </source>
</evidence>
<evidence type="ECO:0000313" key="7">
    <source>
        <dbReference type="RefSeq" id="XP_031377887.1"/>
    </source>
</evidence>
<feature type="region of interest" description="Disordered" evidence="4">
    <location>
        <begin position="126"/>
        <end position="151"/>
    </location>
</feature>
<dbReference type="Pfam" id="PF00011">
    <property type="entry name" value="HSP20"/>
    <property type="match status" value="1"/>
</dbReference>
<comment type="similarity">
    <text evidence="2 3">Belongs to the small heat shock protein (HSP20) family.</text>
</comment>
<accession>A0A6P8C313</accession>
<dbReference type="InterPro" id="IPR031107">
    <property type="entry name" value="Small_HSP"/>
</dbReference>
<keyword evidence="1" id="KW-0346">Stress response</keyword>
<evidence type="ECO:0000256" key="4">
    <source>
        <dbReference type="SAM" id="MobiDB-lite"/>
    </source>
</evidence>
<dbReference type="Gene3D" id="2.60.40.790">
    <property type="match status" value="1"/>
</dbReference>
<evidence type="ECO:0000256" key="1">
    <source>
        <dbReference type="ARBA" id="ARBA00023016"/>
    </source>
</evidence>
<dbReference type="AlphaFoldDB" id="A0A6P8C313"/>
<dbReference type="InterPro" id="IPR008978">
    <property type="entry name" value="HSP20-like_chaperone"/>
</dbReference>
<dbReference type="PANTHER" id="PTHR11527">
    <property type="entry name" value="HEAT-SHOCK PROTEIN 20 FAMILY MEMBER"/>
    <property type="match status" value="1"/>
</dbReference>
<dbReference type="OrthoDB" id="1431247at2759"/>
<proteinExistence type="inferred from homology"/>
<keyword evidence="6" id="KW-1185">Reference proteome</keyword>
<sequence>MFSPLMAQWGSLIDPFRGFSLEEDSSEARMDWRETPDAHVFDVDLPGLSKEEVKLQLVPEGRVLQITAERKEEEEEGKGDRWHCRERTERGGYFRQFRLPDDAKVHEIKASMQDGVLTVVVPKDKEAQRGKKSDKGHKKAIEISGDDGGHAKDHKRLIGRFVCCKA</sequence>
<evidence type="ECO:0000259" key="5">
    <source>
        <dbReference type="PROSITE" id="PS01031"/>
    </source>
</evidence>
<dbReference type="InterPro" id="IPR002068">
    <property type="entry name" value="A-crystallin/Hsp20_dom"/>
</dbReference>